<keyword evidence="7" id="KW-1185">Reference proteome</keyword>
<dbReference type="Proteomes" id="UP000776164">
    <property type="component" value="Unassembled WGS sequence"/>
</dbReference>
<comment type="subunit">
    <text evidence="2">Homodimer.</text>
</comment>
<dbReference type="PANTHER" id="PTHR11839">
    <property type="entry name" value="UDP/ADP-SUGAR PYROPHOSPHATASE"/>
    <property type="match status" value="1"/>
</dbReference>
<dbReference type="NCBIfam" id="TIGR00052">
    <property type="entry name" value="nudix-type nucleoside diphosphatase, YffH/AdpP family"/>
    <property type="match status" value="1"/>
</dbReference>
<comment type="caution">
    <text evidence="6">The sequence shown here is derived from an EMBL/GenBank/DDBJ whole genome shotgun (WGS) entry which is preliminary data.</text>
</comment>
<evidence type="ECO:0000256" key="4">
    <source>
        <dbReference type="SAM" id="MobiDB-lite"/>
    </source>
</evidence>
<comment type="cofactor">
    <cofactor evidence="1">
        <name>Mg(2+)</name>
        <dbReference type="ChEBI" id="CHEBI:18420"/>
    </cofactor>
</comment>
<feature type="domain" description="Nudix hydrolase" evidence="5">
    <location>
        <begin position="91"/>
        <end position="234"/>
    </location>
</feature>
<dbReference type="InterPro" id="IPR015797">
    <property type="entry name" value="NUDIX_hydrolase-like_dom_sf"/>
</dbReference>
<dbReference type="PANTHER" id="PTHR11839:SF18">
    <property type="entry name" value="NUDIX HYDROLASE DOMAIN-CONTAINING PROTEIN"/>
    <property type="match status" value="1"/>
</dbReference>
<dbReference type="CDD" id="cd24157">
    <property type="entry name" value="NUDIX_GDPMK"/>
    <property type="match status" value="1"/>
</dbReference>
<name>A0ABS2L4Z7_9MICO</name>
<dbReference type="PROSITE" id="PS51462">
    <property type="entry name" value="NUDIX"/>
    <property type="match status" value="1"/>
</dbReference>
<protein>
    <submittedName>
        <fullName evidence="6">Nudix-type nucleoside diphosphatase (YffH/AdpP family)</fullName>
    </submittedName>
</protein>
<evidence type="ECO:0000256" key="3">
    <source>
        <dbReference type="ARBA" id="ARBA00022801"/>
    </source>
</evidence>
<evidence type="ECO:0000259" key="5">
    <source>
        <dbReference type="PROSITE" id="PS51462"/>
    </source>
</evidence>
<evidence type="ECO:0000313" key="6">
    <source>
        <dbReference type="EMBL" id="MBM7471526.1"/>
    </source>
</evidence>
<accession>A0ABS2L4Z7</accession>
<evidence type="ECO:0000313" key="7">
    <source>
        <dbReference type="Proteomes" id="UP000776164"/>
    </source>
</evidence>
<reference evidence="6 7" key="1">
    <citation type="submission" date="2021-01" db="EMBL/GenBank/DDBJ databases">
        <title>Sequencing the genomes of 1000 actinobacteria strains.</title>
        <authorList>
            <person name="Klenk H.-P."/>
        </authorList>
    </citation>
    <scope>NUCLEOTIDE SEQUENCE [LARGE SCALE GENOMIC DNA]</scope>
    <source>
        <strain evidence="6 7">DSM 13057</strain>
    </source>
</reference>
<keyword evidence="3" id="KW-0378">Hydrolase</keyword>
<gene>
    <name evidence="6" type="ORF">JOE66_001160</name>
</gene>
<feature type="compositionally biased region" description="Low complexity" evidence="4">
    <location>
        <begin position="249"/>
        <end position="263"/>
    </location>
</feature>
<proteinExistence type="predicted"/>
<feature type="region of interest" description="Disordered" evidence="4">
    <location>
        <begin position="249"/>
        <end position="272"/>
    </location>
</feature>
<sequence>MSRADESDTPLPNVDVPDTGMPGIGVPGIHLPDRRGRTGLDQAGRDLAGNSNVIVRDVTLLSSNWFVLRTTTLDFRHRDGHWSTEQRETYDRGNGATILLFNVERRTVLLTRQFRFPAYVNGHPDGYLVEAPAGLLDSDDALTAITRETAEETGFAITDARHLFDLFMSPGSVTEKLHFYAAEYSSDTQAGEGGGLHDEGEDIENIELDFDAALGQIGNGIVDAKTVLLLQWAAISGLFGAGPYSTGPYSAGPSSAGPSSTGPFGAAHTPLT</sequence>
<evidence type="ECO:0000256" key="1">
    <source>
        <dbReference type="ARBA" id="ARBA00001946"/>
    </source>
</evidence>
<feature type="region of interest" description="Disordered" evidence="4">
    <location>
        <begin position="1"/>
        <end position="43"/>
    </location>
</feature>
<evidence type="ECO:0000256" key="2">
    <source>
        <dbReference type="ARBA" id="ARBA00011738"/>
    </source>
</evidence>
<dbReference type="EMBL" id="JAFBBU010000001">
    <property type="protein sequence ID" value="MBM7471526.1"/>
    <property type="molecule type" value="Genomic_DNA"/>
</dbReference>
<dbReference type="Pfam" id="PF00293">
    <property type="entry name" value="NUDIX"/>
    <property type="match status" value="1"/>
</dbReference>
<dbReference type="InterPro" id="IPR004385">
    <property type="entry name" value="NDP_pyrophosphatase"/>
</dbReference>
<dbReference type="InterPro" id="IPR000086">
    <property type="entry name" value="NUDIX_hydrolase_dom"/>
</dbReference>
<organism evidence="6 7">
    <name type="scientific">Subtercola frigoramans</name>
    <dbReference type="NCBI Taxonomy" id="120298"/>
    <lineage>
        <taxon>Bacteria</taxon>
        <taxon>Bacillati</taxon>
        <taxon>Actinomycetota</taxon>
        <taxon>Actinomycetes</taxon>
        <taxon>Micrococcales</taxon>
        <taxon>Microbacteriaceae</taxon>
        <taxon>Subtercola</taxon>
    </lineage>
</organism>
<dbReference type="RefSeq" id="WP_307827069.1">
    <property type="nucleotide sequence ID" value="NZ_BAAAHT010000013.1"/>
</dbReference>
<dbReference type="SUPFAM" id="SSF55811">
    <property type="entry name" value="Nudix"/>
    <property type="match status" value="1"/>
</dbReference>
<dbReference type="Gene3D" id="3.90.79.10">
    <property type="entry name" value="Nucleoside Triphosphate Pyrophosphohydrolase"/>
    <property type="match status" value="1"/>
</dbReference>